<feature type="region of interest" description="Disordered" evidence="1">
    <location>
        <begin position="387"/>
        <end position="446"/>
    </location>
</feature>
<feature type="compositionally biased region" description="Low complexity" evidence="1">
    <location>
        <begin position="428"/>
        <end position="437"/>
    </location>
</feature>
<keyword evidence="3" id="KW-1185">Reference proteome</keyword>
<sequence>MAPKPVPAPCAPADAPVPVPDAQLPPPPRSVPQKRKADTDADDADDPAAPATPSSADLFDSGRVICESCGQSVLFRDESAAFTTKHWDAHRAQCAAAAAAATTATDPAPPPTTSTTAPDAPADLPQPSKRRRAKRSEEERIDYLRSDPYVAQFEPYRVLCASCDKWIRLRPNSTYCSIPWDAHRKSCLAKKGTKSAAGDDRNAALLADPDVKKFDQERVHCRLCNKWVSVGSDDRSLQSWSAHRAACQQSAGPAPRASAPPSVPPPSSHQLALASMPALVRPPPPAAAAAATATTTTTSPAAHAHTHTHTHTPSPPAPSHESRRRNAAQRAAQLRADPLLAAVEPARVFCALCRKWVQLRQDSSFCAYPWHQHRAKCLLRHQRKAADAADGMPPSVTATAVPDGSGGGSGNSGGSPDSEPDADDSASEDGAGASLEDAGGGAGGDAGGGGALSLADLDSPSGRVRFVARSLRHLFATTYERSDELTLAALVSYLNAAMPPDKHEDFDTAEVSRAALALHAAGAVALAGDVLRPAP</sequence>
<proteinExistence type="predicted"/>
<feature type="compositionally biased region" description="Low complexity" evidence="1">
    <location>
        <begin position="47"/>
        <end position="57"/>
    </location>
</feature>
<gene>
    <name evidence="2" type="ORF">HETIRDRAFT_453185</name>
</gene>
<protein>
    <submittedName>
        <fullName evidence="2">Uncharacterized protein</fullName>
    </submittedName>
</protein>
<dbReference type="HOGENOM" id="CLU_009185_0_0_1"/>
<evidence type="ECO:0000256" key="1">
    <source>
        <dbReference type="SAM" id="MobiDB-lite"/>
    </source>
</evidence>
<organism evidence="2 3">
    <name type="scientific">Heterobasidion irregulare (strain TC 32-1)</name>
    <dbReference type="NCBI Taxonomy" id="747525"/>
    <lineage>
        <taxon>Eukaryota</taxon>
        <taxon>Fungi</taxon>
        <taxon>Dikarya</taxon>
        <taxon>Basidiomycota</taxon>
        <taxon>Agaricomycotina</taxon>
        <taxon>Agaricomycetes</taxon>
        <taxon>Russulales</taxon>
        <taxon>Bondarzewiaceae</taxon>
        <taxon>Heterobasidion</taxon>
        <taxon>Heterobasidion annosum species complex</taxon>
    </lineage>
</organism>
<evidence type="ECO:0000313" key="3">
    <source>
        <dbReference type="Proteomes" id="UP000030671"/>
    </source>
</evidence>
<dbReference type="STRING" id="747525.W4JYB3"/>
<feature type="region of interest" description="Disordered" evidence="1">
    <location>
        <begin position="241"/>
        <end position="332"/>
    </location>
</feature>
<dbReference type="GeneID" id="20676353"/>
<name>W4JYB3_HETIT</name>
<feature type="compositionally biased region" description="Low complexity" evidence="1">
    <location>
        <begin position="113"/>
        <end position="123"/>
    </location>
</feature>
<dbReference type="eggNOG" id="ENOG502SHU1">
    <property type="taxonomic scope" value="Eukaryota"/>
</dbReference>
<dbReference type="OrthoDB" id="3270344at2759"/>
<dbReference type="KEGG" id="hir:HETIRDRAFT_453185"/>
<evidence type="ECO:0000313" key="2">
    <source>
        <dbReference type="EMBL" id="ETW78533.1"/>
    </source>
</evidence>
<dbReference type="EMBL" id="KI925461">
    <property type="protein sequence ID" value="ETW78533.1"/>
    <property type="molecule type" value="Genomic_DNA"/>
</dbReference>
<dbReference type="AlphaFoldDB" id="W4JYB3"/>
<dbReference type="RefSeq" id="XP_009548869.1">
    <property type="nucleotide sequence ID" value="XM_009550574.1"/>
</dbReference>
<feature type="compositionally biased region" description="Gly residues" evidence="1">
    <location>
        <begin position="404"/>
        <end position="413"/>
    </location>
</feature>
<dbReference type="Proteomes" id="UP000030671">
    <property type="component" value="Unassembled WGS sequence"/>
</dbReference>
<feature type="compositionally biased region" description="Low complexity" evidence="1">
    <location>
        <begin position="287"/>
        <end position="303"/>
    </location>
</feature>
<accession>W4JYB3</accession>
<feature type="compositionally biased region" description="Pro residues" evidence="1">
    <location>
        <begin position="1"/>
        <end position="30"/>
    </location>
</feature>
<dbReference type="InParanoid" id="W4JYB3"/>
<feature type="compositionally biased region" description="Acidic residues" evidence="1">
    <location>
        <begin position="418"/>
        <end position="427"/>
    </location>
</feature>
<feature type="region of interest" description="Disordered" evidence="1">
    <location>
        <begin position="100"/>
        <end position="137"/>
    </location>
</feature>
<feature type="region of interest" description="Disordered" evidence="1">
    <location>
        <begin position="1"/>
        <end position="60"/>
    </location>
</feature>
<reference evidence="2 3" key="1">
    <citation type="journal article" date="2012" name="New Phytol.">
        <title>Insight into trade-off between wood decay and parasitism from the genome of a fungal forest pathogen.</title>
        <authorList>
            <person name="Olson A."/>
            <person name="Aerts A."/>
            <person name="Asiegbu F."/>
            <person name="Belbahri L."/>
            <person name="Bouzid O."/>
            <person name="Broberg A."/>
            <person name="Canback B."/>
            <person name="Coutinho P.M."/>
            <person name="Cullen D."/>
            <person name="Dalman K."/>
            <person name="Deflorio G."/>
            <person name="van Diepen L.T."/>
            <person name="Dunand C."/>
            <person name="Duplessis S."/>
            <person name="Durling M."/>
            <person name="Gonthier P."/>
            <person name="Grimwood J."/>
            <person name="Fossdal C.G."/>
            <person name="Hansson D."/>
            <person name="Henrissat B."/>
            <person name="Hietala A."/>
            <person name="Himmelstrand K."/>
            <person name="Hoffmeister D."/>
            <person name="Hogberg N."/>
            <person name="James T.Y."/>
            <person name="Karlsson M."/>
            <person name="Kohler A."/>
            <person name="Kues U."/>
            <person name="Lee Y.H."/>
            <person name="Lin Y.C."/>
            <person name="Lind M."/>
            <person name="Lindquist E."/>
            <person name="Lombard V."/>
            <person name="Lucas S."/>
            <person name="Lunden K."/>
            <person name="Morin E."/>
            <person name="Murat C."/>
            <person name="Park J."/>
            <person name="Raffaello T."/>
            <person name="Rouze P."/>
            <person name="Salamov A."/>
            <person name="Schmutz J."/>
            <person name="Solheim H."/>
            <person name="Stahlberg J."/>
            <person name="Velez H."/>
            <person name="de Vries R.P."/>
            <person name="Wiebenga A."/>
            <person name="Woodward S."/>
            <person name="Yakovlev I."/>
            <person name="Garbelotto M."/>
            <person name="Martin F."/>
            <person name="Grigoriev I.V."/>
            <person name="Stenlid J."/>
        </authorList>
    </citation>
    <scope>NUCLEOTIDE SEQUENCE [LARGE SCALE GENOMIC DNA]</scope>
    <source>
        <strain evidence="2 3">TC 32-1</strain>
    </source>
</reference>
<feature type="compositionally biased region" description="Low complexity" evidence="1">
    <location>
        <begin position="250"/>
        <end position="260"/>
    </location>
</feature>